<dbReference type="InterPro" id="IPR025751">
    <property type="entry name" value="RsbRD_N_dom"/>
</dbReference>
<evidence type="ECO:0000313" key="4">
    <source>
        <dbReference type="Proteomes" id="UP001432062"/>
    </source>
</evidence>
<feature type="domain" description="RsbT co-antagonist protein RsbRD N-terminal" evidence="2">
    <location>
        <begin position="26"/>
        <end position="162"/>
    </location>
</feature>
<organism evidence="3 4">
    <name type="scientific">Nocardia vinacea</name>
    <dbReference type="NCBI Taxonomy" id="96468"/>
    <lineage>
        <taxon>Bacteria</taxon>
        <taxon>Bacillati</taxon>
        <taxon>Actinomycetota</taxon>
        <taxon>Actinomycetes</taxon>
        <taxon>Mycobacteriales</taxon>
        <taxon>Nocardiaceae</taxon>
        <taxon>Nocardia</taxon>
    </lineage>
</organism>
<dbReference type="Gene3D" id="1.10.10.2840">
    <property type="entry name" value="PucR C-terminal helix-turn-helix domain"/>
    <property type="match status" value="1"/>
</dbReference>
<evidence type="ECO:0000259" key="1">
    <source>
        <dbReference type="Pfam" id="PF13556"/>
    </source>
</evidence>
<keyword evidence="4" id="KW-1185">Reference proteome</keyword>
<feature type="domain" description="PucR C-terminal helix-turn-helix" evidence="1">
    <location>
        <begin position="342"/>
        <end position="399"/>
    </location>
</feature>
<protein>
    <submittedName>
        <fullName evidence="3">Helix-turn-helix domain-containing protein</fullName>
    </submittedName>
</protein>
<sequence length="415" mass="44678">MTIETLVRPERNGLDRPIPLSARDIDRLTREVMAHLAESDEQCGALPGQTLVRDVKAVVRICLGWLIHCVNGHALPTRTDRLAIAAAGCTREGIPVDTVLHAVHEGFKVGLDLIFARTGPADVLGVVRGTATVLELSKLTTATVSKAYVLEHKAVAAEHQTAAHSLTSALLAGHLDSAAARECGLPIADEYSVLAVAIPAHPDESHPQLDGQVVARRKLRRLQAALATIFGGTALSLLSVDGGTILVPSTMRTDPELDGPVQRMSSATQVPLTVAVVTARPDEVPIAARHAHELLDTVQQLELEPGVYRFTELALQYQLTRPGLGRDALANRLTPLHEHPDLSETLQIYIDTGLSRTRAARKLCVHPNTVDYRLRRIAHLTGFDPADPSGLWYLRSALVARKGNTAYGPPPPTAC</sequence>
<dbReference type="PANTHER" id="PTHR33744:SF1">
    <property type="entry name" value="DNA-BINDING TRANSCRIPTIONAL ACTIVATOR ADER"/>
    <property type="match status" value="1"/>
</dbReference>
<proteinExistence type="predicted"/>
<dbReference type="InterPro" id="IPR042070">
    <property type="entry name" value="PucR_C-HTH_sf"/>
</dbReference>
<name>A0ABZ1YRS3_9NOCA</name>
<reference evidence="3" key="1">
    <citation type="submission" date="2022-10" db="EMBL/GenBank/DDBJ databases">
        <title>The complete genomes of actinobacterial strains from the NBC collection.</title>
        <authorList>
            <person name="Joergensen T.S."/>
            <person name="Alvarez Arevalo M."/>
            <person name="Sterndorff E.B."/>
            <person name="Faurdal D."/>
            <person name="Vuksanovic O."/>
            <person name="Mourched A.-S."/>
            <person name="Charusanti P."/>
            <person name="Shaw S."/>
            <person name="Blin K."/>
            <person name="Weber T."/>
        </authorList>
    </citation>
    <scope>NUCLEOTIDE SEQUENCE</scope>
    <source>
        <strain evidence="3">NBC_01482</strain>
    </source>
</reference>
<dbReference type="PANTHER" id="PTHR33744">
    <property type="entry name" value="CARBOHYDRATE DIACID REGULATOR"/>
    <property type="match status" value="1"/>
</dbReference>
<dbReference type="InterPro" id="IPR025736">
    <property type="entry name" value="PucR_C-HTH_dom"/>
</dbReference>
<dbReference type="Pfam" id="PF13556">
    <property type="entry name" value="HTH_30"/>
    <property type="match status" value="1"/>
</dbReference>
<evidence type="ECO:0000313" key="3">
    <source>
        <dbReference type="EMBL" id="WUV44434.1"/>
    </source>
</evidence>
<evidence type="ECO:0000259" key="2">
    <source>
        <dbReference type="Pfam" id="PF14361"/>
    </source>
</evidence>
<dbReference type="Pfam" id="PF14361">
    <property type="entry name" value="RsbRD_N"/>
    <property type="match status" value="1"/>
</dbReference>
<dbReference type="RefSeq" id="WP_329407360.1">
    <property type="nucleotide sequence ID" value="NZ_CP109441.1"/>
</dbReference>
<dbReference type="InterPro" id="IPR051448">
    <property type="entry name" value="CdaR-like_regulators"/>
</dbReference>
<accession>A0ABZ1YRS3</accession>
<dbReference type="EMBL" id="CP109441">
    <property type="protein sequence ID" value="WUV44434.1"/>
    <property type="molecule type" value="Genomic_DNA"/>
</dbReference>
<dbReference type="Proteomes" id="UP001432062">
    <property type="component" value="Chromosome"/>
</dbReference>
<gene>
    <name evidence="3" type="ORF">OG563_35470</name>
</gene>